<evidence type="ECO:0008006" key="5">
    <source>
        <dbReference type="Google" id="ProtNLM"/>
    </source>
</evidence>
<reference evidence="3" key="1">
    <citation type="submission" date="2021-01" db="EMBL/GenBank/DDBJ databases">
        <title>Whole genome shotgun sequence of Virgisporangium aliadipatigenens NBRC 105644.</title>
        <authorList>
            <person name="Komaki H."/>
            <person name="Tamura T."/>
        </authorList>
    </citation>
    <scope>NUCLEOTIDE SEQUENCE</scope>
    <source>
        <strain evidence="3">NBRC 105644</strain>
    </source>
</reference>
<gene>
    <name evidence="3" type="ORF">Val02_78440</name>
</gene>
<evidence type="ECO:0000256" key="2">
    <source>
        <dbReference type="SAM" id="Phobius"/>
    </source>
</evidence>
<organism evidence="3 4">
    <name type="scientific">Virgisporangium aliadipatigenens</name>
    <dbReference type="NCBI Taxonomy" id="741659"/>
    <lineage>
        <taxon>Bacteria</taxon>
        <taxon>Bacillati</taxon>
        <taxon>Actinomycetota</taxon>
        <taxon>Actinomycetes</taxon>
        <taxon>Micromonosporales</taxon>
        <taxon>Micromonosporaceae</taxon>
        <taxon>Virgisporangium</taxon>
    </lineage>
</organism>
<dbReference type="InterPro" id="IPR004155">
    <property type="entry name" value="PBS_lyase_HEAT"/>
</dbReference>
<keyword evidence="2" id="KW-0472">Membrane</keyword>
<evidence type="ECO:0000256" key="1">
    <source>
        <dbReference type="ARBA" id="ARBA00022737"/>
    </source>
</evidence>
<dbReference type="SMART" id="SM00567">
    <property type="entry name" value="EZ_HEAT"/>
    <property type="match status" value="4"/>
</dbReference>
<name>A0A8J3YUW4_9ACTN</name>
<dbReference type="Pfam" id="PF13646">
    <property type="entry name" value="HEAT_2"/>
    <property type="match status" value="1"/>
</dbReference>
<dbReference type="Proteomes" id="UP000619260">
    <property type="component" value="Unassembled WGS sequence"/>
</dbReference>
<accession>A0A8J3YUW4</accession>
<dbReference type="SUPFAM" id="SSF48371">
    <property type="entry name" value="ARM repeat"/>
    <property type="match status" value="1"/>
</dbReference>
<dbReference type="InterPro" id="IPR000357">
    <property type="entry name" value="HEAT"/>
</dbReference>
<dbReference type="PANTHER" id="PTHR12697">
    <property type="entry name" value="PBS LYASE HEAT-LIKE PROTEIN"/>
    <property type="match status" value="1"/>
</dbReference>
<dbReference type="GO" id="GO:0016491">
    <property type="term" value="F:oxidoreductase activity"/>
    <property type="evidence" value="ECO:0007669"/>
    <property type="project" value="TreeGrafter"/>
</dbReference>
<keyword evidence="1" id="KW-0677">Repeat</keyword>
<proteinExistence type="predicted"/>
<keyword evidence="2" id="KW-1133">Transmembrane helix</keyword>
<sequence>MTLAEVFRHVETLDGDPWPSVRELAMSGDASLIPPVQAALERYLDEDNWYGRDFMVYILAGLRGIAAFPLLLRAFARPMRRNDLDNFCAWLADIMQTDPAACRPTIMSFIATGHRDLRSAGLWALGYVIQPSDVELLRQALSDPDPQIRQNTLGALSGLKGNRRAYELVLSALHDPDAWTRQSAVLHLRWFADAGAVEHLAPLIQDPDVGVRSALGSTIGNLAVGTDRSAVAADALLSLLADTESQVRAAAAQGLGVLGVPRPAAT</sequence>
<protein>
    <recommendedName>
        <fullName evidence="5">HEAT repeat domain-containing protein</fullName>
    </recommendedName>
</protein>
<dbReference type="Pfam" id="PF02985">
    <property type="entry name" value="HEAT"/>
    <property type="match status" value="1"/>
</dbReference>
<comment type="caution">
    <text evidence="3">The sequence shown here is derived from an EMBL/GenBank/DDBJ whole genome shotgun (WGS) entry which is preliminary data.</text>
</comment>
<evidence type="ECO:0000313" key="3">
    <source>
        <dbReference type="EMBL" id="GIJ50958.1"/>
    </source>
</evidence>
<feature type="transmembrane region" description="Helical" evidence="2">
    <location>
        <begin position="54"/>
        <end position="72"/>
    </location>
</feature>
<dbReference type="InterPro" id="IPR016024">
    <property type="entry name" value="ARM-type_fold"/>
</dbReference>
<dbReference type="InterPro" id="IPR011989">
    <property type="entry name" value="ARM-like"/>
</dbReference>
<dbReference type="Gene3D" id="1.25.10.10">
    <property type="entry name" value="Leucine-rich Repeat Variant"/>
    <property type="match status" value="2"/>
</dbReference>
<evidence type="ECO:0000313" key="4">
    <source>
        <dbReference type="Proteomes" id="UP000619260"/>
    </source>
</evidence>
<keyword evidence="4" id="KW-1185">Reference proteome</keyword>
<dbReference type="RefSeq" id="WP_203904376.1">
    <property type="nucleotide sequence ID" value="NZ_BOPF01000041.1"/>
</dbReference>
<dbReference type="AlphaFoldDB" id="A0A8J3YUW4"/>
<dbReference type="PANTHER" id="PTHR12697:SF39">
    <property type="entry name" value="SLR1687 PROTEIN"/>
    <property type="match status" value="1"/>
</dbReference>
<keyword evidence="2" id="KW-0812">Transmembrane</keyword>
<dbReference type="EMBL" id="BOPF01000041">
    <property type="protein sequence ID" value="GIJ50958.1"/>
    <property type="molecule type" value="Genomic_DNA"/>
</dbReference>